<evidence type="ECO:0000256" key="6">
    <source>
        <dbReference type="ARBA" id="ARBA00022737"/>
    </source>
</evidence>
<dbReference type="InterPro" id="IPR001841">
    <property type="entry name" value="Znf_RING"/>
</dbReference>
<sequence>MAPSFPKFDRLRAFRAGFRQSPAAHTEPPSSEPLAGSRQPQKPAEPALNTIQSPQRKVVKLFDERTVSCTDSLASDVLLGRDRVVSFPGTSQLNSGDISACSLASLNFARVAFYQSDCHHGNVAGVLASLGSRQTMEEVVSIRAGWSSDIQLDVEDICRAPLFDKSFKQVSTKYELPRPDHFKHVLQDLQTLDSCAAVIFSCSPETIACFKIQDRLSDKTVFVVFDPRPRRSHPHGAALIFSTSMTQTALTLSRILRTEEYMPSVTCGLQSQLLATGHIFVPKKQRLEPQRASTAPPQALRAEVVELKRQTVTLTPEIQRLEAQVEVIRKERLKTEQAAARARELAEQERRFSSVTSQASNTIGSPRLPYIKRCVKPKESRNIVSEVPQSPRLRPTSPRLRTSEDLSEEIERALRLKNILDGEDKQPRRPPPTPYHNVQYIFRCGICLDDVSKDNVAQVECCAHMICRNCLRDFICTKIEEHRFPISCPICAASGGRQEPAPITRSLVEQIGVTEEHYRMWVEMEMAQFSVLLHCRMCKQSAFVDRQDYDAMQNIVCPVRDCNHVWCKDCQQTVIVGGPKHSCDGSAELDSLVRRKGWRYCPSCKTPIQKVSGCNHLMCIVPGCNTHLCYVCGGLIVRSALRDEVRNAITKHYSKKCLLFEVPGA</sequence>
<dbReference type="InterPro" id="IPR044066">
    <property type="entry name" value="TRIAD_supradom"/>
</dbReference>
<comment type="catalytic activity">
    <reaction evidence="1">
        <text>[E2 ubiquitin-conjugating enzyme]-S-ubiquitinyl-L-cysteine + [acceptor protein]-L-lysine = [E2 ubiquitin-conjugating enzyme]-L-cysteine + [acceptor protein]-N(6)-ubiquitinyl-L-lysine.</text>
        <dbReference type="EC" id="2.3.2.31"/>
    </reaction>
</comment>
<dbReference type="PROSITE" id="PS00518">
    <property type="entry name" value="ZF_RING_1"/>
    <property type="match status" value="1"/>
</dbReference>
<dbReference type="Proteomes" id="UP000054018">
    <property type="component" value="Unassembled WGS sequence"/>
</dbReference>
<keyword evidence="5" id="KW-0479">Metal-binding</keyword>
<evidence type="ECO:0000256" key="2">
    <source>
        <dbReference type="ARBA" id="ARBA00004906"/>
    </source>
</evidence>
<evidence type="ECO:0000256" key="3">
    <source>
        <dbReference type="ARBA" id="ARBA00012251"/>
    </source>
</evidence>
<dbReference type="Pfam" id="PF22605">
    <property type="entry name" value="IBR_2"/>
    <property type="match status" value="1"/>
</dbReference>
<evidence type="ECO:0000256" key="7">
    <source>
        <dbReference type="ARBA" id="ARBA00022771"/>
    </source>
</evidence>
<keyword evidence="4" id="KW-0808">Transferase</keyword>
<dbReference type="Gene3D" id="1.20.120.1750">
    <property type="match status" value="1"/>
</dbReference>
<feature type="region of interest" description="Disordered" evidence="11">
    <location>
        <begin position="18"/>
        <end position="50"/>
    </location>
</feature>
<reference evidence="14 15" key="1">
    <citation type="submission" date="2014-04" db="EMBL/GenBank/DDBJ databases">
        <authorList>
            <consortium name="DOE Joint Genome Institute"/>
            <person name="Kuo A."/>
            <person name="Kohler A."/>
            <person name="Costa M.D."/>
            <person name="Nagy L.G."/>
            <person name="Floudas D."/>
            <person name="Copeland A."/>
            <person name="Barry K.W."/>
            <person name="Cichocki N."/>
            <person name="Veneault-Fourrey C."/>
            <person name="LaButti K."/>
            <person name="Lindquist E.A."/>
            <person name="Lipzen A."/>
            <person name="Lundell T."/>
            <person name="Morin E."/>
            <person name="Murat C."/>
            <person name="Sun H."/>
            <person name="Tunlid A."/>
            <person name="Henrissat B."/>
            <person name="Grigoriev I.V."/>
            <person name="Hibbett D.S."/>
            <person name="Martin F."/>
            <person name="Nordberg H.P."/>
            <person name="Cantor M.N."/>
            <person name="Hua S.X."/>
        </authorList>
    </citation>
    <scope>NUCLEOTIDE SEQUENCE [LARGE SCALE GENOMIC DNA]</scope>
    <source>
        <strain evidence="14 15">441</strain>
    </source>
</reference>
<evidence type="ECO:0000259" key="12">
    <source>
        <dbReference type="PROSITE" id="PS50089"/>
    </source>
</evidence>
<proteinExistence type="predicted"/>
<dbReference type="AlphaFoldDB" id="A0A0C9Z2A1"/>
<dbReference type="GO" id="GO:0061630">
    <property type="term" value="F:ubiquitin protein ligase activity"/>
    <property type="evidence" value="ECO:0007669"/>
    <property type="project" value="UniProtKB-EC"/>
</dbReference>
<evidence type="ECO:0000259" key="13">
    <source>
        <dbReference type="PROSITE" id="PS51873"/>
    </source>
</evidence>
<evidence type="ECO:0000256" key="11">
    <source>
        <dbReference type="SAM" id="MobiDB-lite"/>
    </source>
</evidence>
<dbReference type="InterPro" id="IPR013083">
    <property type="entry name" value="Znf_RING/FYVE/PHD"/>
</dbReference>
<evidence type="ECO:0000256" key="10">
    <source>
        <dbReference type="PROSITE-ProRule" id="PRU00175"/>
    </source>
</evidence>
<keyword evidence="7 10" id="KW-0863">Zinc-finger</keyword>
<dbReference type="STRING" id="765257.A0A0C9Z2A1"/>
<keyword evidence="6" id="KW-0677">Repeat</keyword>
<reference evidence="15" key="2">
    <citation type="submission" date="2015-01" db="EMBL/GenBank/DDBJ databases">
        <title>Evolutionary Origins and Diversification of the Mycorrhizal Mutualists.</title>
        <authorList>
            <consortium name="DOE Joint Genome Institute"/>
            <consortium name="Mycorrhizal Genomics Consortium"/>
            <person name="Kohler A."/>
            <person name="Kuo A."/>
            <person name="Nagy L.G."/>
            <person name="Floudas D."/>
            <person name="Copeland A."/>
            <person name="Barry K.W."/>
            <person name="Cichocki N."/>
            <person name="Veneault-Fourrey C."/>
            <person name="LaButti K."/>
            <person name="Lindquist E.A."/>
            <person name="Lipzen A."/>
            <person name="Lundell T."/>
            <person name="Morin E."/>
            <person name="Murat C."/>
            <person name="Riley R."/>
            <person name="Ohm R."/>
            <person name="Sun H."/>
            <person name="Tunlid A."/>
            <person name="Henrissat B."/>
            <person name="Grigoriev I.V."/>
            <person name="Hibbett D.S."/>
            <person name="Martin F."/>
        </authorList>
    </citation>
    <scope>NUCLEOTIDE SEQUENCE [LARGE SCALE GENOMIC DNA]</scope>
    <source>
        <strain evidence="15">441</strain>
    </source>
</reference>
<dbReference type="GO" id="GO:0008270">
    <property type="term" value="F:zinc ion binding"/>
    <property type="evidence" value="ECO:0007669"/>
    <property type="project" value="UniProtKB-KW"/>
</dbReference>
<dbReference type="EMBL" id="KN833856">
    <property type="protein sequence ID" value="KIK16482.1"/>
    <property type="molecule type" value="Genomic_DNA"/>
</dbReference>
<evidence type="ECO:0000313" key="14">
    <source>
        <dbReference type="EMBL" id="KIK16482.1"/>
    </source>
</evidence>
<dbReference type="InterPro" id="IPR054694">
    <property type="entry name" value="Parkin-like_IBR"/>
</dbReference>
<dbReference type="SUPFAM" id="SSF57850">
    <property type="entry name" value="RING/U-box"/>
    <property type="match status" value="2"/>
</dbReference>
<dbReference type="CDD" id="cd22584">
    <property type="entry name" value="Rcat_RBR_unk"/>
    <property type="match status" value="1"/>
</dbReference>
<dbReference type="OrthoDB" id="1431934at2759"/>
<evidence type="ECO:0000256" key="5">
    <source>
        <dbReference type="ARBA" id="ARBA00022723"/>
    </source>
</evidence>
<dbReference type="PROSITE" id="PS50089">
    <property type="entry name" value="ZF_RING_2"/>
    <property type="match status" value="1"/>
</dbReference>
<organism evidence="14 15">
    <name type="scientific">Pisolithus microcarpus 441</name>
    <dbReference type="NCBI Taxonomy" id="765257"/>
    <lineage>
        <taxon>Eukaryota</taxon>
        <taxon>Fungi</taxon>
        <taxon>Dikarya</taxon>
        <taxon>Basidiomycota</taxon>
        <taxon>Agaricomycotina</taxon>
        <taxon>Agaricomycetes</taxon>
        <taxon>Agaricomycetidae</taxon>
        <taxon>Boletales</taxon>
        <taxon>Sclerodermatineae</taxon>
        <taxon>Pisolithaceae</taxon>
        <taxon>Pisolithus</taxon>
    </lineage>
</organism>
<dbReference type="EC" id="2.3.2.31" evidence="3"/>
<keyword evidence="8" id="KW-0833">Ubl conjugation pathway</keyword>
<keyword evidence="15" id="KW-1185">Reference proteome</keyword>
<gene>
    <name evidence="14" type="ORF">PISMIDRAFT_686286</name>
</gene>
<evidence type="ECO:0000256" key="1">
    <source>
        <dbReference type="ARBA" id="ARBA00001798"/>
    </source>
</evidence>
<evidence type="ECO:0000256" key="4">
    <source>
        <dbReference type="ARBA" id="ARBA00022679"/>
    </source>
</evidence>
<dbReference type="PROSITE" id="PS51873">
    <property type="entry name" value="TRIAD"/>
    <property type="match status" value="1"/>
</dbReference>
<name>A0A0C9Z2A1_9AGAM</name>
<accession>A0A0C9Z2A1</accession>
<evidence type="ECO:0000256" key="9">
    <source>
        <dbReference type="ARBA" id="ARBA00022833"/>
    </source>
</evidence>
<evidence type="ECO:0000256" key="8">
    <source>
        <dbReference type="ARBA" id="ARBA00022786"/>
    </source>
</evidence>
<dbReference type="InterPro" id="IPR031127">
    <property type="entry name" value="E3_UB_ligase_RBR"/>
</dbReference>
<feature type="domain" description="RING-type" evidence="13">
    <location>
        <begin position="440"/>
        <end position="661"/>
    </location>
</feature>
<keyword evidence="9" id="KW-0862">Zinc</keyword>
<comment type="pathway">
    <text evidence="2">Protein modification; protein ubiquitination.</text>
</comment>
<evidence type="ECO:0000313" key="15">
    <source>
        <dbReference type="Proteomes" id="UP000054018"/>
    </source>
</evidence>
<dbReference type="Gene3D" id="3.30.40.10">
    <property type="entry name" value="Zinc/RING finger domain, C3HC4 (zinc finger)"/>
    <property type="match status" value="1"/>
</dbReference>
<protein>
    <recommendedName>
        <fullName evidence="3">RBR-type E3 ubiquitin transferase</fullName>
        <ecNumber evidence="3">2.3.2.31</ecNumber>
    </recommendedName>
</protein>
<feature type="domain" description="RING-type" evidence="12">
    <location>
        <begin position="444"/>
        <end position="491"/>
    </location>
</feature>
<dbReference type="PANTHER" id="PTHR11685">
    <property type="entry name" value="RBR FAMILY RING FINGER AND IBR DOMAIN-CONTAINING"/>
    <property type="match status" value="1"/>
</dbReference>
<dbReference type="GO" id="GO:0016567">
    <property type="term" value="P:protein ubiquitination"/>
    <property type="evidence" value="ECO:0007669"/>
    <property type="project" value="InterPro"/>
</dbReference>
<dbReference type="HOGENOM" id="CLU_011917_1_0_1"/>
<dbReference type="InterPro" id="IPR017907">
    <property type="entry name" value="Znf_RING_CS"/>
</dbReference>
<dbReference type="SMART" id="SM00184">
    <property type="entry name" value="RING"/>
    <property type="match status" value="2"/>
</dbReference>